<evidence type="ECO:0000259" key="3">
    <source>
        <dbReference type="Pfam" id="PF11924"/>
    </source>
</evidence>
<dbReference type="OrthoDB" id="8320584at2"/>
<accession>V5Z860</accession>
<evidence type="ECO:0000313" key="4">
    <source>
        <dbReference type="EMBL" id="CCG87128.1"/>
    </source>
</evidence>
<gene>
    <name evidence="4" type="primary">ychP</name>
    <name evidence="4" type="ORF">EPIR_1763</name>
</gene>
<protein>
    <submittedName>
        <fullName evidence="4">Putative invasin</fullName>
    </submittedName>
</protein>
<proteinExistence type="inferred from homology"/>
<name>V5Z860_9GAMM</name>
<dbReference type="Proteomes" id="UP000018217">
    <property type="component" value="Unassembled WGS sequence"/>
</dbReference>
<dbReference type="PANTHER" id="PTHR39576:SF1">
    <property type="entry name" value="INVASIN"/>
    <property type="match status" value="1"/>
</dbReference>
<dbReference type="AlphaFoldDB" id="V5Z860"/>
<dbReference type="PANTHER" id="PTHR39576">
    <property type="entry name" value="ATTACHING AND EFFACING PROTEIN HOMOLOG-RELATED-RELATED"/>
    <property type="match status" value="1"/>
</dbReference>
<dbReference type="STRING" id="1161919.EPIR_1763"/>
<evidence type="ECO:0000256" key="2">
    <source>
        <dbReference type="SAM" id="SignalP"/>
    </source>
</evidence>
<dbReference type="RefSeq" id="WP_023654925.1">
    <property type="nucleotide sequence ID" value="NZ_CAHS01000015.1"/>
</dbReference>
<reference evidence="4 5" key="1">
    <citation type="journal article" date="2013" name="Syst. Appl. Microbiol.">
        <title>Phylogenetic position and virulence apparatus of the pear flower necrosis pathogen Erwinia piriflorinigrans CFBP 5888T as assessed by comparative genomics.</title>
        <authorList>
            <person name="Smits T.H."/>
            <person name="Rezzonico F."/>
            <person name="Lopez M.M."/>
            <person name="Blom J."/>
            <person name="Goesmann A."/>
            <person name="Frey J.E."/>
            <person name="Duffy B."/>
        </authorList>
    </citation>
    <scope>NUCLEOTIDE SEQUENCE [LARGE SCALE GENOMIC DNA]</scope>
    <source>
        <strain evidence="5">CFBP5888</strain>
    </source>
</reference>
<evidence type="ECO:0000256" key="1">
    <source>
        <dbReference type="ARBA" id="ARBA00010116"/>
    </source>
</evidence>
<dbReference type="NCBIfam" id="NF007556">
    <property type="entry name" value="PRK10177.1"/>
    <property type="match status" value="1"/>
</dbReference>
<dbReference type="Gene3D" id="2.40.160.160">
    <property type="entry name" value="Inverse autotransporter, beta-domain"/>
    <property type="match status" value="1"/>
</dbReference>
<sequence>MSPFDRYPFFPYSLLATLALSSFSSGDARAFTQQMRVPDAPFADPARFEQMQQQLPALGKMNDDGELEKKIAEAAKSIGEASMNSDSDRSLREEAGIWAFNHFRDVAKQRAASEGEQLLSPYGRASVSLALSDDGSFNGTSAQLLTPWQDNYQYLTFSQLGVEQSEYGTVGNAGLGQRWIAGSWRMGYNAFVDSLLGSDRQRGSLGAEAWGRYLRFSANYYHPLSGWHNRSDNSQMRMARGYDITTRGYLPFYHQLGVTLSYEQYLGDHIDLFNSGNAMTNPSAVSLGINYTPVPLFTLAASRKEGESGESQNQFALKMNYRIGVPLRQQLSSDNVAEAQSLSGSRYDSVDRDNSPVMAFRQLKTLSVFLATPPWQLQPGETLQLKLQIAHKNKIKAVSWQGDTQALSLTPPPDNSDPRGWSIIIPAWDGQQGASNTWHLSVTLEDSQQQRVTSNWITLKLSPPVTLQGPDTGNLNFTDP</sequence>
<comment type="similarity">
    <text evidence="1">Belongs to the intimin/invasin family.</text>
</comment>
<dbReference type="InterPro" id="IPR038177">
    <property type="entry name" value="IAT_beta_sf"/>
</dbReference>
<dbReference type="Pfam" id="PF11924">
    <property type="entry name" value="IAT_beta"/>
    <property type="match status" value="1"/>
</dbReference>
<dbReference type="InterPro" id="IPR051715">
    <property type="entry name" value="Intimin-Invasin_domain"/>
</dbReference>
<keyword evidence="2" id="KW-0732">Signal</keyword>
<dbReference type="InterPro" id="IPR024519">
    <property type="entry name" value="IAT_beta"/>
</dbReference>
<dbReference type="EMBL" id="CAHS01000015">
    <property type="protein sequence ID" value="CCG87128.1"/>
    <property type="molecule type" value="Genomic_DNA"/>
</dbReference>
<feature type="chain" id="PRO_5004743318" evidence="2">
    <location>
        <begin position="31"/>
        <end position="480"/>
    </location>
</feature>
<feature type="domain" description="Inverse autotransporter beta-domain" evidence="3">
    <location>
        <begin position="74"/>
        <end position="354"/>
    </location>
</feature>
<organism evidence="4 5">
    <name type="scientific">Erwinia piriflorinigrans CFBP 5888</name>
    <dbReference type="NCBI Taxonomy" id="1161919"/>
    <lineage>
        <taxon>Bacteria</taxon>
        <taxon>Pseudomonadati</taxon>
        <taxon>Pseudomonadota</taxon>
        <taxon>Gammaproteobacteria</taxon>
        <taxon>Enterobacterales</taxon>
        <taxon>Erwiniaceae</taxon>
        <taxon>Erwinia</taxon>
    </lineage>
</organism>
<feature type="signal peptide" evidence="2">
    <location>
        <begin position="1"/>
        <end position="30"/>
    </location>
</feature>
<keyword evidence="5" id="KW-1185">Reference proteome</keyword>
<comment type="caution">
    <text evidence="4">The sequence shown here is derived from an EMBL/GenBank/DDBJ whole genome shotgun (WGS) entry which is preliminary data.</text>
</comment>
<evidence type="ECO:0000313" key="5">
    <source>
        <dbReference type="Proteomes" id="UP000018217"/>
    </source>
</evidence>
<dbReference type="GO" id="GO:0009279">
    <property type="term" value="C:cell outer membrane"/>
    <property type="evidence" value="ECO:0007669"/>
    <property type="project" value="TreeGrafter"/>
</dbReference>